<dbReference type="InterPro" id="IPR000847">
    <property type="entry name" value="LysR_HTH_N"/>
</dbReference>
<dbReference type="GO" id="GO:0003677">
    <property type="term" value="F:DNA binding"/>
    <property type="evidence" value="ECO:0007669"/>
    <property type="project" value="UniProtKB-KW"/>
</dbReference>
<dbReference type="PANTHER" id="PTHR30579:SF7">
    <property type="entry name" value="HTH-TYPE TRANSCRIPTIONAL REGULATOR LRHA-RELATED"/>
    <property type="match status" value="1"/>
</dbReference>
<sequence length="303" mass="33295">MSAIAPIRPLLDLDLARTFVAICETGNFSRAAERVHRSASAISLQVKKLEEMLGRELFERETRKITITRDGELLLGYARRLLRLNDEAMAHFLVPDLAGSVRLGIPNDNGIVAMPDILRRFADSHAHVDVDVYLTTTSVLRERVRRGELDLAIFSYDPKEDNGETPADIIHREPLVWVGARHGSAVEKRPLPVALAEPGCYWRADAIEALEGAELAYRIAYTSEFCQGQIAAVSADLAIAPLPASVVSDKLVRLGPDHGLPELPDYQMTLALRDGASPATKALGEHVVASFRAISQRGMRIFA</sequence>
<comment type="similarity">
    <text evidence="1">Belongs to the LysR transcriptional regulatory family.</text>
</comment>
<dbReference type="Gene3D" id="1.10.10.10">
    <property type="entry name" value="Winged helix-like DNA-binding domain superfamily/Winged helix DNA-binding domain"/>
    <property type="match status" value="1"/>
</dbReference>
<dbReference type="InterPro" id="IPR036390">
    <property type="entry name" value="WH_DNA-bd_sf"/>
</dbReference>
<accession>A0A1W2CI55</accession>
<dbReference type="EMBL" id="FWXR01000010">
    <property type="protein sequence ID" value="SMC84318.1"/>
    <property type="molecule type" value="Genomic_DNA"/>
</dbReference>
<keyword evidence="7" id="KW-1185">Reference proteome</keyword>
<dbReference type="Pfam" id="PF00126">
    <property type="entry name" value="HTH_1"/>
    <property type="match status" value="1"/>
</dbReference>
<evidence type="ECO:0000256" key="1">
    <source>
        <dbReference type="ARBA" id="ARBA00009437"/>
    </source>
</evidence>
<dbReference type="PRINTS" id="PR00039">
    <property type="entry name" value="HTHLYSR"/>
</dbReference>
<dbReference type="Proteomes" id="UP000192656">
    <property type="component" value="Unassembled WGS sequence"/>
</dbReference>
<dbReference type="SUPFAM" id="SSF53850">
    <property type="entry name" value="Periplasmic binding protein-like II"/>
    <property type="match status" value="1"/>
</dbReference>
<dbReference type="OrthoDB" id="8097684at2"/>
<gene>
    <name evidence="6" type="ORF">SAMN06297251_11024</name>
</gene>
<dbReference type="STRING" id="937218.SAMN06297251_11024"/>
<evidence type="ECO:0000313" key="7">
    <source>
        <dbReference type="Proteomes" id="UP000192656"/>
    </source>
</evidence>
<keyword evidence="4" id="KW-0804">Transcription</keyword>
<proteinExistence type="inferred from homology"/>
<dbReference type="Pfam" id="PF03466">
    <property type="entry name" value="LysR_substrate"/>
    <property type="match status" value="1"/>
</dbReference>
<evidence type="ECO:0000259" key="5">
    <source>
        <dbReference type="PROSITE" id="PS50931"/>
    </source>
</evidence>
<evidence type="ECO:0000256" key="2">
    <source>
        <dbReference type="ARBA" id="ARBA00023015"/>
    </source>
</evidence>
<dbReference type="RefSeq" id="WP_084410318.1">
    <property type="nucleotide sequence ID" value="NZ_FWXR01000010.1"/>
</dbReference>
<dbReference type="InterPro" id="IPR036388">
    <property type="entry name" value="WH-like_DNA-bd_sf"/>
</dbReference>
<feature type="domain" description="HTH lysR-type" evidence="5">
    <location>
        <begin position="11"/>
        <end position="68"/>
    </location>
</feature>
<keyword evidence="3" id="KW-0238">DNA-binding</keyword>
<dbReference type="PROSITE" id="PS50931">
    <property type="entry name" value="HTH_LYSR"/>
    <property type="match status" value="1"/>
</dbReference>
<name>A0A1W2CI55_9HYPH</name>
<keyword evidence="2" id="KW-0805">Transcription regulation</keyword>
<dbReference type="FunFam" id="1.10.10.10:FF:000001">
    <property type="entry name" value="LysR family transcriptional regulator"/>
    <property type="match status" value="1"/>
</dbReference>
<organism evidence="6 7">
    <name type="scientific">Fulvimarina manganoxydans</name>
    <dbReference type="NCBI Taxonomy" id="937218"/>
    <lineage>
        <taxon>Bacteria</taxon>
        <taxon>Pseudomonadati</taxon>
        <taxon>Pseudomonadota</taxon>
        <taxon>Alphaproteobacteria</taxon>
        <taxon>Hyphomicrobiales</taxon>
        <taxon>Aurantimonadaceae</taxon>
        <taxon>Fulvimarina</taxon>
    </lineage>
</organism>
<reference evidence="6 7" key="1">
    <citation type="submission" date="2017-04" db="EMBL/GenBank/DDBJ databases">
        <authorList>
            <person name="Afonso C.L."/>
            <person name="Miller P.J."/>
            <person name="Scott M.A."/>
            <person name="Spackman E."/>
            <person name="Goraichik I."/>
            <person name="Dimitrov K.M."/>
            <person name="Suarez D.L."/>
            <person name="Swayne D.E."/>
        </authorList>
    </citation>
    <scope>NUCLEOTIDE SEQUENCE [LARGE SCALE GENOMIC DNA]</scope>
    <source>
        <strain evidence="6 7">CGMCC 1.10972</strain>
    </source>
</reference>
<protein>
    <submittedName>
        <fullName evidence="6">Transcriptional regulator, LysR family</fullName>
    </submittedName>
</protein>
<dbReference type="SUPFAM" id="SSF46785">
    <property type="entry name" value="Winged helix' DNA-binding domain"/>
    <property type="match status" value="1"/>
</dbReference>
<evidence type="ECO:0000256" key="4">
    <source>
        <dbReference type="ARBA" id="ARBA00023163"/>
    </source>
</evidence>
<dbReference type="GO" id="GO:0003700">
    <property type="term" value="F:DNA-binding transcription factor activity"/>
    <property type="evidence" value="ECO:0007669"/>
    <property type="project" value="InterPro"/>
</dbReference>
<evidence type="ECO:0000256" key="3">
    <source>
        <dbReference type="ARBA" id="ARBA00023125"/>
    </source>
</evidence>
<dbReference type="InterPro" id="IPR005119">
    <property type="entry name" value="LysR_subst-bd"/>
</dbReference>
<dbReference type="AlphaFoldDB" id="A0A1W2CI55"/>
<dbReference type="Gene3D" id="3.40.190.10">
    <property type="entry name" value="Periplasmic binding protein-like II"/>
    <property type="match status" value="2"/>
</dbReference>
<evidence type="ECO:0000313" key="6">
    <source>
        <dbReference type="EMBL" id="SMC84318.1"/>
    </source>
</evidence>
<dbReference type="PANTHER" id="PTHR30579">
    <property type="entry name" value="TRANSCRIPTIONAL REGULATOR"/>
    <property type="match status" value="1"/>
</dbReference>
<dbReference type="InterPro" id="IPR050176">
    <property type="entry name" value="LTTR"/>
</dbReference>